<evidence type="ECO:0000313" key="2">
    <source>
        <dbReference type="EMBL" id="MCC1485573.1"/>
    </source>
</evidence>
<feature type="transmembrane region" description="Helical" evidence="1">
    <location>
        <begin position="46"/>
        <end position="68"/>
    </location>
</feature>
<organism evidence="2 3">
    <name type="scientific">Winogradskyella immobilis</name>
    <dbReference type="NCBI Taxonomy" id="2816852"/>
    <lineage>
        <taxon>Bacteria</taxon>
        <taxon>Pseudomonadati</taxon>
        <taxon>Bacteroidota</taxon>
        <taxon>Flavobacteriia</taxon>
        <taxon>Flavobacteriales</taxon>
        <taxon>Flavobacteriaceae</taxon>
        <taxon>Winogradskyella</taxon>
    </lineage>
</organism>
<comment type="caution">
    <text evidence="2">The sequence shown here is derived from an EMBL/GenBank/DDBJ whole genome shotgun (WGS) entry which is preliminary data.</text>
</comment>
<evidence type="ECO:0000313" key="3">
    <source>
        <dbReference type="Proteomes" id="UP000778797"/>
    </source>
</evidence>
<name>A0ABS8EQR2_9FLAO</name>
<keyword evidence="1" id="KW-0472">Membrane</keyword>
<sequence>MEDKYKHLEFIQGIINRMGQNSFLIKGWTVTLVSALFALSAKDSNLTFVIVAYFPAIVFWILDGYFIYQERLFRKLYDTTRTAETTDFSLNTKELDNGFSDWASAILSKTILLFYGSVIATILIIMYFIK</sequence>
<dbReference type="RefSeq" id="WP_227478065.1">
    <property type="nucleotide sequence ID" value="NZ_JAFMPT010000029.1"/>
</dbReference>
<feature type="transmembrane region" description="Helical" evidence="1">
    <location>
        <begin position="111"/>
        <end position="129"/>
    </location>
</feature>
<gene>
    <name evidence="2" type="ORF">J1C55_13290</name>
</gene>
<keyword evidence="3" id="KW-1185">Reference proteome</keyword>
<dbReference type="EMBL" id="JAFMPT010000029">
    <property type="protein sequence ID" value="MCC1485573.1"/>
    <property type="molecule type" value="Genomic_DNA"/>
</dbReference>
<evidence type="ECO:0000256" key="1">
    <source>
        <dbReference type="SAM" id="Phobius"/>
    </source>
</evidence>
<reference evidence="3" key="1">
    <citation type="submission" date="2021-03" db="EMBL/GenBank/DDBJ databases">
        <title>Genome of Cognatishimia sp. F0-27.</title>
        <authorList>
            <person name="Ping X."/>
        </authorList>
    </citation>
    <scope>NUCLEOTIDE SEQUENCE [LARGE SCALE GENOMIC DNA]</scope>
    <source>
        <strain evidence="3">E313</strain>
    </source>
</reference>
<proteinExistence type="predicted"/>
<keyword evidence="1" id="KW-1133">Transmembrane helix</keyword>
<feature type="transmembrane region" description="Helical" evidence="1">
    <location>
        <begin position="21"/>
        <end position="40"/>
    </location>
</feature>
<dbReference type="Proteomes" id="UP000778797">
    <property type="component" value="Unassembled WGS sequence"/>
</dbReference>
<accession>A0ABS8EQR2</accession>
<protein>
    <recommendedName>
        <fullName evidence="4">DUF3899 domain-containing protein</fullName>
    </recommendedName>
</protein>
<evidence type="ECO:0008006" key="4">
    <source>
        <dbReference type="Google" id="ProtNLM"/>
    </source>
</evidence>
<keyword evidence="1" id="KW-0812">Transmembrane</keyword>
<reference evidence="3" key="2">
    <citation type="submission" date="2023-07" db="EMBL/GenBank/DDBJ databases">
        <title>Genome of Winogradskyella sp. E313.</title>
        <authorList>
            <person name="Zhou Y."/>
        </authorList>
    </citation>
    <scope>NUCLEOTIDE SEQUENCE [LARGE SCALE GENOMIC DNA]</scope>
    <source>
        <strain evidence="3">E313</strain>
    </source>
</reference>